<dbReference type="Proteomes" id="UP000000673">
    <property type="component" value="Unassembled WGS sequence"/>
</dbReference>
<evidence type="ECO:0000256" key="2">
    <source>
        <dbReference type="ARBA" id="ARBA00022801"/>
    </source>
</evidence>
<keyword evidence="2 8" id="KW-0378">Hydrolase</keyword>
<feature type="region of interest" description="Disordered" evidence="10">
    <location>
        <begin position="538"/>
        <end position="557"/>
    </location>
</feature>
<dbReference type="Pfam" id="PF00271">
    <property type="entry name" value="Helicase_C"/>
    <property type="match status" value="1"/>
</dbReference>
<dbReference type="PROSITE" id="PS51194">
    <property type="entry name" value="HELICASE_CTER"/>
    <property type="match status" value="1"/>
</dbReference>
<feature type="domain" description="Helicase C-terminal" evidence="12">
    <location>
        <begin position="251"/>
        <end position="399"/>
    </location>
</feature>
<dbReference type="OMA" id="AYKEHEC"/>
<evidence type="ECO:0000313" key="14">
    <source>
        <dbReference type="EnsemblMetazoa" id="ADAC009263-PA"/>
    </source>
</evidence>
<evidence type="ECO:0000259" key="12">
    <source>
        <dbReference type="PROSITE" id="PS51194"/>
    </source>
</evidence>
<dbReference type="GO" id="GO:0003724">
    <property type="term" value="F:RNA helicase activity"/>
    <property type="evidence" value="ECO:0007669"/>
    <property type="project" value="UniProtKB-EC"/>
</dbReference>
<evidence type="ECO:0000256" key="1">
    <source>
        <dbReference type="ARBA" id="ARBA00022741"/>
    </source>
</evidence>
<dbReference type="PANTHER" id="PTHR24031">
    <property type="entry name" value="RNA HELICASE"/>
    <property type="match status" value="1"/>
</dbReference>
<dbReference type="VEuPathDB" id="VectorBase:ADAR2_004498"/>
<dbReference type="Gene3D" id="3.40.50.300">
    <property type="entry name" value="P-loop containing nucleotide triphosphate hydrolases"/>
    <property type="match status" value="2"/>
</dbReference>
<dbReference type="FunFam" id="3.40.50.300:FF:000877">
    <property type="entry name" value="RNA helicase"/>
    <property type="match status" value="1"/>
</dbReference>
<reference evidence="13 15" key="1">
    <citation type="journal article" date="2010" name="BMC Genomics">
        <title>Combination of measures distinguishes pre-miRNAs from other stem-loops in the genome of the newly sequenced Anopheles darlingi.</title>
        <authorList>
            <person name="Mendes N.D."/>
            <person name="Freitas A.T."/>
            <person name="Vasconcelos A.T."/>
            <person name="Sagot M.F."/>
        </authorList>
    </citation>
    <scope>NUCLEOTIDE SEQUENCE</scope>
</reference>
<dbReference type="InterPro" id="IPR000629">
    <property type="entry name" value="RNA-helicase_DEAD-box_CS"/>
</dbReference>
<dbReference type="EnsemblMetazoa" id="ADAC009263-RA">
    <property type="protein sequence ID" value="ADAC009263-PA"/>
    <property type="gene ID" value="ADAC009263"/>
</dbReference>
<dbReference type="FunFam" id="3.40.50.300:FF:001022">
    <property type="entry name" value="RNA helicase"/>
    <property type="match status" value="1"/>
</dbReference>
<keyword evidence="4 8" id="KW-0067">ATP-binding</keyword>
<dbReference type="SMART" id="SM00487">
    <property type="entry name" value="DEXDc"/>
    <property type="match status" value="1"/>
</dbReference>
<dbReference type="FunCoup" id="W5J575">
    <property type="interactions" value="2175"/>
</dbReference>
<evidence type="ECO:0000256" key="3">
    <source>
        <dbReference type="ARBA" id="ARBA00022806"/>
    </source>
</evidence>
<evidence type="ECO:0000259" key="11">
    <source>
        <dbReference type="PROSITE" id="PS51192"/>
    </source>
</evidence>
<feature type="domain" description="Helicase ATP-binding" evidence="11">
    <location>
        <begin position="39"/>
        <end position="225"/>
    </location>
</feature>
<dbReference type="SUPFAM" id="SSF52540">
    <property type="entry name" value="P-loop containing nucleoside triphosphate hydrolases"/>
    <property type="match status" value="1"/>
</dbReference>
<dbReference type="CDD" id="cd17960">
    <property type="entry name" value="DEADc_DDX55"/>
    <property type="match status" value="1"/>
</dbReference>
<dbReference type="GO" id="GO:0003723">
    <property type="term" value="F:RNA binding"/>
    <property type="evidence" value="ECO:0007669"/>
    <property type="project" value="UniProtKB-UniRule"/>
</dbReference>
<evidence type="ECO:0000256" key="5">
    <source>
        <dbReference type="ARBA" id="ARBA00022884"/>
    </source>
</evidence>
<reference evidence="14" key="4">
    <citation type="submission" date="2015-06" db="UniProtKB">
        <authorList>
            <consortium name="EnsemblMetazoa"/>
        </authorList>
    </citation>
    <scope>IDENTIFICATION</scope>
</reference>
<dbReference type="InterPro" id="IPR027417">
    <property type="entry name" value="P-loop_NTPase"/>
</dbReference>
<dbReference type="HOGENOM" id="CLU_003041_26_4_1"/>
<dbReference type="InterPro" id="IPR001650">
    <property type="entry name" value="Helicase_C-like"/>
</dbReference>
<keyword evidence="15" id="KW-1185">Reference proteome</keyword>
<keyword evidence="3 8" id="KW-0347">Helicase</keyword>
<feature type="compositionally biased region" description="Basic residues" evidence="10">
    <location>
        <begin position="538"/>
        <end position="549"/>
    </location>
</feature>
<name>W5J575_ANODA</name>
<dbReference type="PROSITE" id="PS51192">
    <property type="entry name" value="HELICASE_ATP_BIND_1"/>
    <property type="match status" value="1"/>
</dbReference>
<dbReference type="EMBL" id="ADMH02002101">
    <property type="protein sequence ID" value="ETN59131.1"/>
    <property type="molecule type" value="Genomic_DNA"/>
</dbReference>
<evidence type="ECO:0000256" key="9">
    <source>
        <dbReference type="RuleBase" id="RU365068"/>
    </source>
</evidence>
<comment type="function">
    <text evidence="9">RNA helicase.</text>
</comment>
<organism evidence="13">
    <name type="scientific">Anopheles darlingi</name>
    <name type="common">Mosquito</name>
    <dbReference type="NCBI Taxonomy" id="43151"/>
    <lineage>
        <taxon>Eukaryota</taxon>
        <taxon>Metazoa</taxon>
        <taxon>Ecdysozoa</taxon>
        <taxon>Arthropoda</taxon>
        <taxon>Hexapoda</taxon>
        <taxon>Insecta</taxon>
        <taxon>Pterygota</taxon>
        <taxon>Neoptera</taxon>
        <taxon>Endopterygota</taxon>
        <taxon>Diptera</taxon>
        <taxon>Nematocera</taxon>
        <taxon>Culicoidea</taxon>
        <taxon>Culicidae</taxon>
        <taxon>Anophelinae</taxon>
        <taxon>Anopheles</taxon>
    </lineage>
</organism>
<evidence type="ECO:0000313" key="13">
    <source>
        <dbReference type="EMBL" id="ETN59131.1"/>
    </source>
</evidence>
<evidence type="ECO:0000256" key="4">
    <source>
        <dbReference type="ARBA" id="ARBA00022840"/>
    </source>
</evidence>
<gene>
    <name evidence="13" type="ORF">AND_009263</name>
</gene>
<keyword evidence="5 9" id="KW-0694">RNA-binding</keyword>
<dbReference type="InterPro" id="IPR011545">
    <property type="entry name" value="DEAD/DEAH_box_helicase_dom"/>
</dbReference>
<comment type="catalytic activity">
    <reaction evidence="7 9">
        <text>ATP + H2O = ADP + phosphate + H(+)</text>
        <dbReference type="Rhea" id="RHEA:13065"/>
        <dbReference type="ChEBI" id="CHEBI:15377"/>
        <dbReference type="ChEBI" id="CHEBI:15378"/>
        <dbReference type="ChEBI" id="CHEBI:30616"/>
        <dbReference type="ChEBI" id="CHEBI:43474"/>
        <dbReference type="ChEBI" id="CHEBI:456216"/>
        <dbReference type="EC" id="3.6.4.13"/>
    </reaction>
</comment>
<evidence type="ECO:0000256" key="8">
    <source>
        <dbReference type="RuleBase" id="RU000492"/>
    </source>
</evidence>
<proteinExistence type="inferred from homology"/>
<protein>
    <recommendedName>
        <fullName evidence="9">ATP-dependent RNA helicase</fullName>
        <ecNumber evidence="9">3.6.4.13</ecNumber>
    </recommendedName>
</protein>
<dbReference type="InterPro" id="IPR025313">
    <property type="entry name" value="SPB4-like_CTE"/>
</dbReference>
<evidence type="ECO:0000256" key="7">
    <source>
        <dbReference type="ARBA" id="ARBA00047984"/>
    </source>
</evidence>
<dbReference type="STRING" id="43151.W5J575"/>
<dbReference type="VEuPathDB" id="VectorBase:ADAC009263"/>
<sequence>MAPPASKWGALSTPLSQPVLEVIDGLGFAKMTPVQAATIPLLLSYKDVAAEAVTGSGKTLAFVVPLLELLLKRQKSSAWKKHEIGAIIVSPTRELATQIDEVLSEFLEHEALTSFRKKLLIGGNSVEDDVISILKEGSHILIATPGRLQDLFERKGDLNLAAKVKSLELLVLDEADRLLDLGFEATINTILAYLPRQRRTGLFSATQTKEVKDLMRAGLRNPVLVSVREKASTSTPKKLQNFYVIVEPQHKLAALFEFIRSREIKKAMLFFPTCACVEYWSIALSALVKPMAVMALHGKMKSQRFKILKKFREADSALLLCTDVLARGIDIPEVDWVLQWDPPSNAAAFVHRVGRTARQGSEGNALIMLLPSEDAYVEFLTRNQNVSLKQLKLKTDESVVDSTLATLHRLQQEDRATFDKANRAFVSHVQAYSKHECNLILRLKDLDLGKVATSYGLLQLPRMPEMKPHFTESFKGPESAVDVWTLRYKDKQKQASFESKMKVYNETGEWKGKKKLIRKKSIPWELANKAREERKEIRKKRKEQKQKRKAAVEAGVAAPAVKRKRNKFTQEELDELANDIRMLKKLKKKKITEKECDDEMGLDEDAFSDASD</sequence>
<dbReference type="EC" id="3.6.4.13" evidence="9"/>
<evidence type="ECO:0000256" key="10">
    <source>
        <dbReference type="SAM" id="MobiDB-lite"/>
    </source>
</evidence>
<evidence type="ECO:0000313" key="15">
    <source>
        <dbReference type="Proteomes" id="UP000000673"/>
    </source>
</evidence>
<dbReference type="CDD" id="cd18787">
    <property type="entry name" value="SF2_C_DEAD"/>
    <property type="match status" value="1"/>
</dbReference>
<accession>W5J575</accession>
<reference evidence="13" key="3">
    <citation type="journal article" date="2013" name="Nucleic Acids Res.">
        <title>The genome of Anopheles darlingi, the main neotropical malaria vector.</title>
        <authorList>
            <person name="Marinotti O."/>
            <person name="Cerqueira G.C."/>
            <person name="de Almeida L.G."/>
            <person name="Ferro M.I."/>
            <person name="Loreto E.L."/>
            <person name="Zaha A."/>
            <person name="Teixeira S.M."/>
            <person name="Wespiser A.R."/>
            <person name="Almeida E Silva A."/>
            <person name="Schlindwein A.D."/>
            <person name="Pacheco A.C."/>
            <person name="Silva A.L."/>
            <person name="Graveley B.R."/>
            <person name="Walenz B.P."/>
            <person name="Lima Bde A."/>
            <person name="Ribeiro C.A."/>
            <person name="Nunes-Silva C.G."/>
            <person name="de Carvalho C.R."/>
            <person name="Soares C.M."/>
            <person name="de Menezes C.B."/>
            <person name="Matiolli C."/>
            <person name="Caffrey D."/>
            <person name="Araujo D.A."/>
            <person name="de Oliveira D.M."/>
            <person name="Golenbock D."/>
            <person name="Grisard E.C."/>
            <person name="Fantinatti-Garboggini F."/>
            <person name="de Carvalho F.M."/>
            <person name="Barcellos F.G."/>
            <person name="Prosdocimi F."/>
            <person name="May G."/>
            <person name="Azevedo Junior G.M."/>
            <person name="Guimaraes G.M."/>
            <person name="Goldman G.H."/>
            <person name="Padilha I.Q."/>
            <person name="Batista Jda S."/>
            <person name="Ferro J.A."/>
            <person name="Ribeiro J.M."/>
            <person name="Fietto J.L."/>
            <person name="Dabbas K.M."/>
            <person name="Cerdeira L."/>
            <person name="Agnez-Lima L.F."/>
            <person name="Brocchi M."/>
            <person name="de Carvalho M.O."/>
            <person name="Teixeira Mde M."/>
            <person name="Diniz Maia Mde M."/>
            <person name="Goldman M.H."/>
            <person name="Cruz Schneider M.P."/>
            <person name="Felipe M.S."/>
            <person name="Hungria M."/>
            <person name="Nicolas M.F."/>
            <person name="Pereira M."/>
            <person name="Montes M.A."/>
            <person name="Cantao M.E."/>
            <person name="Vincentz M."/>
            <person name="Rafael M.S."/>
            <person name="Silverman N."/>
            <person name="Stoco P.H."/>
            <person name="Souza R.C."/>
            <person name="Vicentini R."/>
            <person name="Gazzinelli R.T."/>
            <person name="Neves Rde O."/>
            <person name="Silva R."/>
            <person name="Astolfi-Filho S."/>
            <person name="Maciel T.E."/>
            <person name="Urmenyi T.P."/>
            <person name="Tadei W.P."/>
            <person name="Camargo E.P."/>
            <person name="de Vasconcelos A.T."/>
        </authorList>
    </citation>
    <scope>NUCLEOTIDE SEQUENCE</scope>
</reference>
<dbReference type="GO" id="GO:0016787">
    <property type="term" value="F:hydrolase activity"/>
    <property type="evidence" value="ECO:0007669"/>
    <property type="project" value="UniProtKB-KW"/>
</dbReference>
<dbReference type="eggNOG" id="KOG0345">
    <property type="taxonomic scope" value="Eukaryota"/>
</dbReference>
<reference evidence="13" key="2">
    <citation type="submission" date="2010-05" db="EMBL/GenBank/DDBJ databases">
        <authorList>
            <person name="Almeida L.G."/>
            <person name="Nicolas M.F."/>
            <person name="Souza R.C."/>
            <person name="Vasconcelos A.T.R."/>
        </authorList>
    </citation>
    <scope>NUCLEOTIDE SEQUENCE</scope>
</reference>
<dbReference type="Pfam" id="PF13959">
    <property type="entry name" value="CTE_SPB4"/>
    <property type="match status" value="1"/>
</dbReference>
<dbReference type="InterPro" id="IPR014001">
    <property type="entry name" value="Helicase_ATP-bd"/>
</dbReference>
<comment type="domain">
    <text evidence="9">The Q motif is unique to and characteristic of the DEAD box family of RNA helicases and controls ATP binding and hydrolysis.</text>
</comment>
<dbReference type="PROSITE" id="PS00039">
    <property type="entry name" value="DEAD_ATP_HELICASE"/>
    <property type="match status" value="1"/>
</dbReference>
<dbReference type="SMART" id="SM00490">
    <property type="entry name" value="HELICc"/>
    <property type="match status" value="1"/>
</dbReference>
<dbReference type="GO" id="GO:0005524">
    <property type="term" value="F:ATP binding"/>
    <property type="evidence" value="ECO:0007669"/>
    <property type="project" value="UniProtKB-UniRule"/>
</dbReference>
<keyword evidence="1 8" id="KW-0547">Nucleotide-binding</keyword>
<dbReference type="SMART" id="SM01178">
    <property type="entry name" value="DUF4217"/>
    <property type="match status" value="1"/>
</dbReference>
<dbReference type="Pfam" id="PF00270">
    <property type="entry name" value="DEAD"/>
    <property type="match status" value="1"/>
</dbReference>
<dbReference type="AlphaFoldDB" id="W5J575"/>
<evidence type="ECO:0000256" key="6">
    <source>
        <dbReference type="ARBA" id="ARBA00038002"/>
    </source>
</evidence>
<comment type="similarity">
    <text evidence="6">Belongs to the DEAD box helicase family. DDX55/SPB4 subfamily.</text>
</comment>